<keyword evidence="3" id="KW-0813">Transport</keyword>
<keyword evidence="8" id="KW-0249">Electron transport</keyword>
<dbReference type="AlphaFoldDB" id="A0A7S9QB89"/>
<evidence type="ECO:0000256" key="11">
    <source>
        <dbReference type="ARBA" id="ARBA00023136"/>
    </source>
</evidence>
<evidence type="ECO:0000256" key="2">
    <source>
        <dbReference type="ARBA" id="ARBA00004651"/>
    </source>
</evidence>
<keyword evidence="6 13" id="KW-0812">Transmembrane</keyword>
<keyword evidence="7" id="KW-0479">Metal-binding</keyword>
<evidence type="ECO:0000313" key="16">
    <source>
        <dbReference type="Proteomes" id="UP000594800"/>
    </source>
</evidence>
<dbReference type="GO" id="GO:0020037">
    <property type="term" value="F:heme binding"/>
    <property type="evidence" value="ECO:0007669"/>
    <property type="project" value="TreeGrafter"/>
</dbReference>
<evidence type="ECO:0000256" key="1">
    <source>
        <dbReference type="ARBA" id="ARBA00001970"/>
    </source>
</evidence>
<keyword evidence="5" id="KW-0349">Heme</keyword>
<reference evidence="15 16" key="1">
    <citation type="submission" date="2020-11" db="EMBL/GenBank/DDBJ databases">
        <title>Description of Pontivivens ytuae sp. nov. isolated from deep sea sediment of Mariana Trench.</title>
        <authorList>
            <person name="Wang Z."/>
            <person name="Sun Q.-L."/>
            <person name="Xu X.-D."/>
            <person name="Tang Y.-Z."/>
            <person name="Zhang J."/>
        </authorList>
    </citation>
    <scope>NUCLEOTIDE SEQUENCE [LARGE SCALE GENOMIC DNA]</scope>
    <source>
        <strain evidence="15 16">MT2928</strain>
    </source>
</reference>
<dbReference type="SUPFAM" id="SSF81342">
    <property type="entry name" value="Transmembrane di-heme cytochromes"/>
    <property type="match status" value="1"/>
</dbReference>
<dbReference type="InterPro" id="IPR011577">
    <property type="entry name" value="Cyt_b561_bac/Ni-Hgenase"/>
</dbReference>
<evidence type="ECO:0000256" key="8">
    <source>
        <dbReference type="ARBA" id="ARBA00022982"/>
    </source>
</evidence>
<organism evidence="15 16">
    <name type="scientific">Pontivivens ytuae</name>
    <dbReference type="NCBI Taxonomy" id="2789856"/>
    <lineage>
        <taxon>Bacteria</taxon>
        <taxon>Pseudomonadati</taxon>
        <taxon>Pseudomonadota</taxon>
        <taxon>Alphaproteobacteria</taxon>
        <taxon>Rhodobacterales</taxon>
        <taxon>Paracoccaceae</taxon>
        <taxon>Pontivivens</taxon>
    </lineage>
</organism>
<dbReference type="KEGG" id="poz:I0K15_11395"/>
<evidence type="ECO:0000256" key="7">
    <source>
        <dbReference type="ARBA" id="ARBA00022723"/>
    </source>
</evidence>
<feature type="transmembrane region" description="Helical" evidence="13">
    <location>
        <begin position="31"/>
        <end position="50"/>
    </location>
</feature>
<evidence type="ECO:0000256" key="13">
    <source>
        <dbReference type="SAM" id="Phobius"/>
    </source>
</evidence>
<feature type="transmembrane region" description="Helical" evidence="13">
    <location>
        <begin position="162"/>
        <end position="183"/>
    </location>
</feature>
<evidence type="ECO:0000256" key="5">
    <source>
        <dbReference type="ARBA" id="ARBA00022617"/>
    </source>
</evidence>
<keyword evidence="16" id="KW-1185">Reference proteome</keyword>
<evidence type="ECO:0000256" key="9">
    <source>
        <dbReference type="ARBA" id="ARBA00022989"/>
    </source>
</evidence>
<dbReference type="PANTHER" id="PTHR30529">
    <property type="entry name" value="CYTOCHROME B561"/>
    <property type="match status" value="1"/>
</dbReference>
<proteinExistence type="inferred from homology"/>
<dbReference type="GO" id="GO:0046872">
    <property type="term" value="F:metal ion binding"/>
    <property type="evidence" value="ECO:0007669"/>
    <property type="project" value="UniProtKB-KW"/>
</dbReference>
<evidence type="ECO:0000256" key="6">
    <source>
        <dbReference type="ARBA" id="ARBA00022692"/>
    </source>
</evidence>
<feature type="transmembrane region" description="Helical" evidence="13">
    <location>
        <begin position="115"/>
        <end position="142"/>
    </location>
</feature>
<dbReference type="GO" id="GO:0005886">
    <property type="term" value="C:plasma membrane"/>
    <property type="evidence" value="ECO:0007669"/>
    <property type="project" value="UniProtKB-SubCell"/>
</dbReference>
<gene>
    <name evidence="15" type="ORF">I0K15_11395</name>
</gene>
<keyword evidence="9 13" id="KW-1133">Transmembrane helix</keyword>
<dbReference type="InterPro" id="IPR052168">
    <property type="entry name" value="Cytochrome_b561_oxidase"/>
</dbReference>
<accession>A0A7S9QB89</accession>
<keyword evidence="4" id="KW-1003">Cell membrane</keyword>
<dbReference type="InterPro" id="IPR016174">
    <property type="entry name" value="Di-haem_cyt_TM"/>
</dbReference>
<comment type="similarity">
    <text evidence="12">Belongs to the cytochrome b561 family.</text>
</comment>
<evidence type="ECO:0000313" key="15">
    <source>
        <dbReference type="EMBL" id="QPH52430.1"/>
    </source>
</evidence>
<feature type="domain" description="Cytochrome b561 bacterial/Ni-hydrogenase" evidence="14">
    <location>
        <begin position="25"/>
        <end position="200"/>
    </location>
</feature>
<evidence type="ECO:0000256" key="4">
    <source>
        <dbReference type="ARBA" id="ARBA00022475"/>
    </source>
</evidence>
<dbReference type="GO" id="GO:0009055">
    <property type="term" value="F:electron transfer activity"/>
    <property type="evidence" value="ECO:0007669"/>
    <property type="project" value="InterPro"/>
</dbReference>
<evidence type="ECO:0000259" key="14">
    <source>
        <dbReference type="Pfam" id="PF01292"/>
    </source>
</evidence>
<comment type="cofactor">
    <cofactor evidence="1">
        <name>heme b</name>
        <dbReference type="ChEBI" id="CHEBI:60344"/>
    </cofactor>
</comment>
<protein>
    <submittedName>
        <fullName evidence="15">Cytochrome b</fullName>
    </submittedName>
</protein>
<keyword evidence="11 13" id="KW-0472">Membrane</keyword>
<keyword evidence="10" id="KW-0408">Iron</keyword>
<dbReference type="Proteomes" id="UP000594800">
    <property type="component" value="Chromosome"/>
</dbReference>
<evidence type="ECO:0000256" key="12">
    <source>
        <dbReference type="ARBA" id="ARBA00037975"/>
    </source>
</evidence>
<dbReference type="PANTHER" id="PTHR30529:SF1">
    <property type="entry name" value="CYTOCHROME B561 HOMOLOG 2"/>
    <property type="match status" value="1"/>
</dbReference>
<dbReference type="GO" id="GO:0022904">
    <property type="term" value="P:respiratory electron transport chain"/>
    <property type="evidence" value="ECO:0007669"/>
    <property type="project" value="InterPro"/>
</dbReference>
<sequence length="202" mass="23083">MDRAAPHALRKGPGTVSMINNKEGYGALTKLFHWLIVILFALQYIGANIMTRIEWEDTFAGLSQAFYYNWHKSLGLVALGIAVFRLANRYMGRLPDWAPTLTNGEQRFIHRSEQVLYFAMFFMPITGYLYVMSGGYGVMLFGIWQLDNPIGKWPEMEFVTKWMHIVCAWVLLAGILGHLGVVLRHQFIVKDGLIKRMLPGRG</sequence>
<evidence type="ECO:0000256" key="10">
    <source>
        <dbReference type="ARBA" id="ARBA00023004"/>
    </source>
</evidence>
<dbReference type="Pfam" id="PF01292">
    <property type="entry name" value="Ni_hydr_CYTB"/>
    <property type="match status" value="1"/>
</dbReference>
<feature type="transmembrane region" description="Helical" evidence="13">
    <location>
        <begin position="70"/>
        <end position="87"/>
    </location>
</feature>
<comment type="subcellular location">
    <subcellularLocation>
        <location evidence="2">Cell membrane</location>
        <topology evidence="2">Multi-pass membrane protein</topology>
    </subcellularLocation>
</comment>
<dbReference type="EMBL" id="CP064942">
    <property type="protein sequence ID" value="QPH52430.1"/>
    <property type="molecule type" value="Genomic_DNA"/>
</dbReference>
<evidence type="ECO:0000256" key="3">
    <source>
        <dbReference type="ARBA" id="ARBA00022448"/>
    </source>
</evidence>
<name>A0A7S9QB89_9RHOB</name>